<proteinExistence type="inferred from homology"/>
<comment type="similarity">
    <text evidence="5 7">Belongs to the NusG family.</text>
</comment>
<evidence type="ECO:0000256" key="2">
    <source>
        <dbReference type="ARBA" id="ARBA00022814"/>
    </source>
</evidence>
<comment type="caution">
    <text evidence="9">The sequence shown here is derived from an EMBL/GenBank/DDBJ whole genome shotgun (WGS) entry which is preliminary data.</text>
</comment>
<keyword evidence="4 5" id="KW-0804">Transcription</keyword>
<dbReference type="CDD" id="cd09891">
    <property type="entry name" value="NGN_Bact_1"/>
    <property type="match status" value="1"/>
</dbReference>
<dbReference type="Pfam" id="PF02357">
    <property type="entry name" value="NusG"/>
    <property type="match status" value="1"/>
</dbReference>
<accession>A0A9D1G754</accession>
<evidence type="ECO:0000313" key="9">
    <source>
        <dbReference type="EMBL" id="HIT16879.1"/>
    </source>
</evidence>
<evidence type="ECO:0000259" key="8">
    <source>
        <dbReference type="SMART" id="SM00738"/>
    </source>
</evidence>
<dbReference type="GO" id="GO:0032784">
    <property type="term" value="P:regulation of DNA-templated transcription elongation"/>
    <property type="evidence" value="ECO:0007669"/>
    <property type="project" value="InterPro"/>
</dbReference>
<dbReference type="PANTHER" id="PTHR30265">
    <property type="entry name" value="RHO-INTERACTING TRANSCRIPTION TERMINATION FACTOR NUSG"/>
    <property type="match status" value="1"/>
</dbReference>
<evidence type="ECO:0000256" key="5">
    <source>
        <dbReference type="HAMAP-Rule" id="MF_00948"/>
    </source>
</evidence>
<gene>
    <name evidence="5 9" type="primary">nusG</name>
    <name evidence="9" type="ORF">IAD04_00650</name>
</gene>
<dbReference type="SUPFAM" id="SSF82679">
    <property type="entry name" value="N-utilization substance G protein NusG, N-terminal domain"/>
    <property type="match status" value="1"/>
</dbReference>
<keyword evidence="3 5" id="KW-0805">Transcription regulation</keyword>
<dbReference type="PRINTS" id="PR00338">
    <property type="entry name" value="NUSGTNSCPFCT"/>
</dbReference>
<dbReference type="InterPro" id="IPR008991">
    <property type="entry name" value="Translation_prot_SH3-like_sf"/>
</dbReference>
<dbReference type="AlphaFoldDB" id="A0A9D1G754"/>
<organism evidence="9 10">
    <name type="scientific">Candidatus Caccosoma faecigallinarum</name>
    <dbReference type="NCBI Taxonomy" id="2840720"/>
    <lineage>
        <taxon>Bacteria</taxon>
        <taxon>Bacillati</taxon>
        <taxon>Bacillota</taxon>
        <taxon>Bacillota incertae sedis</taxon>
        <taxon>Candidatus Caccosoma</taxon>
    </lineage>
</organism>
<keyword evidence="1 5" id="KW-0806">Transcription termination</keyword>
<evidence type="ECO:0000256" key="4">
    <source>
        <dbReference type="ARBA" id="ARBA00023163"/>
    </source>
</evidence>
<feature type="domain" description="NusG-like N-terminal" evidence="8">
    <location>
        <begin position="5"/>
        <end position="118"/>
    </location>
</feature>
<dbReference type="SMART" id="SM00738">
    <property type="entry name" value="NGN"/>
    <property type="match status" value="1"/>
</dbReference>
<dbReference type="InterPro" id="IPR047050">
    <property type="entry name" value="NGN"/>
</dbReference>
<keyword evidence="2 5" id="KW-0889">Transcription antitermination</keyword>
<dbReference type="GO" id="GO:0006354">
    <property type="term" value="P:DNA-templated transcription elongation"/>
    <property type="evidence" value="ECO:0007669"/>
    <property type="project" value="UniProtKB-UniRule"/>
</dbReference>
<name>A0A9D1G754_9FIRM</name>
<dbReference type="NCBIfam" id="TIGR00922">
    <property type="entry name" value="nusG"/>
    <property type="match status" value="1"/>
</dbReference>
<dbReference type="InterPro" id="IPR043425">
    <property type="entry name" value="NusG-like"/>
</dbReference>
<evidence type="ECO:0000256" key="1">
    <source>
        <dbReference type="ARBA" id="ARBA00022472"/>
    </source>
</evidence>
<protein>
    <recommendedName>
        <fullName evidence="5 6">Transcription termination/antitermination protein NusG</fullName>
    </recommendedName>
</protein>
<dbReference type="GO" id="GO:0006353">
    <property type="term" value="P:DNA-templated transcription termination"/>
    <property type="evidence" value="ECO:0007669"/>
    <property type="project" value="UniProtKB-UniRule"/>
</dbReference>
<reference evidence="9" key="2">
    <citation type="journal article" date="2021" name="PeerJ">
        <title>Extensive microbial diversity within the chicken gut microbiome revealed by metagenomics and culture.</title>
        <authorList>
            <person name="Gilroy R."/>
            <person name="Ravi A."/>
            <person name="Getino M."/>
            <person name="Pursley I."/>
            <person name="Horton D.L."/>
            <person name="Alikhan N.F."/>
            <person name="Baker D."/>
            <person name="Gharbi K."/>
            <person name="Hall N."/>
            <person name="Watson M."/>
            <person name="Adriaenssens E.M."/>
            <person name="Foster-Nyarko E."/>
            <person name="Jarju S."/>
            <person name="Secka A."/>
            <person name="Antonio M."/>
            <person name="Oren A."/>
            <person name="Chaudhuri R.R."/>
            <person name="La Ragione R."/>
            <person name="Hildebrand F."/>
            <person name="Pallen M.J."/>
        </authorList>
    </citation>
    <scope>NUCLEOTIDE SEQUENCE</scope>
    <source>
        <strain evidence="9">14508</strain>
    </source>
</reference>
<dbReference type="SUPFAM" id="SSF50104">
    <property type="entry name" value="Translation proteins SH3-like domain"/>
    <property type="match status" value="1"/>
</dbReference>
<evidence type="ECO:0000256" key="3">
    <source>
        <dbReference type="ARBA" id="ARBA00023015"/>
    </source>
</evidence>
<evidence type="ECO:0000256" key="6">
    <source>
        <dbReference type="NCBIfam" id="TIGR00922"/>
    </source>
</evidence>
<dbReference type="InterPro" id="IPR001062">
    <property type="entry name" value="Transcrpt_antiterm_NusG"/>
</dbReference>
<dbReference type="Proteomes" id="UP000886893">
    <property type="component" value="Unassembled WGS sequence"/>
</dbReference>
<dbReference type="EMBL" id="DVKI01000018">
    <property type="protein sequence ID" value="HIT16879.1"/>
    <property type="molecule type" value="Genomic_DNA"/>
</dbReference>
<dbReference type="GO" id="GO:0005829">
    <property type="term" value="C:cytosol"/>
    <property type="evidence" value="ECO:0007669"/>
    <property type="project" value="TreeGrafter"/>
</dbReference>
<sequence length="183" mass="20962">MEQLDKNWYVVNTYASHENKVKDNILRRIETMNMQDYIFRVIVAEYEEPVKKNGVPTGKTKMKNMYPGYIFIEMYMTDEAWYVVRNTPGVTGFIGSSGKGTKPFPVPKEEIETVLKRMGLADASYFNEYEVGDTIRVVNGPLADQISTITAIDKEKGLVNISTVFFGRENNVQVSMNDIEKYN</sequence>
<dbReference type="Gene3D" id="2.30.30.30">
    <property type="match status" value="1"/>
</dbReference>
<dbReference type="HAMAP" id="MF_00948">
    <property type="entry name" value="NusG"/>
    <property type="match status" value="1"/>
</dbReference>
<dbReference type="CDD" id="cd06091">
    <property type="entry name" value="KOW_NusG"/>
    <property type="match status" value="1"/>
</dbReference>
<reference evidence="9" key="1">
    <citation type="submission" date="2020-10" db="EMBL/GenBank/DDBJ databases">
        <authorList>
            <person name="Gilroy R."/>
        </authorList>
    </citation>
    <scope>NUCLEOTIDE SEQUENCE</scope>
    <source>
        <strain evidence="9">14508</strain>
    </source>
</reference>
<dbReference type="PANTHER" id="PTHR30265:SF2">
    <property type="entry name" value="TRANSCRIPTION TERMINATION_ANTITERMINATION PROTEIN NUSG"/>
    <property type="match status" value="1"/>
</dbReference>
<dbReference type="Gene3D" id="3.30.70.940">
    <property type="entry name" value="NusG, N-terminal domain"/>
    <property type="match status" value="1"/>
</dbReference>
<dbReference type="InterPro" id="IPR006645">
    <property type="entry name" value="NGN-like_dom"/>
</dbReference>
<dbReference type="GO" id="GO:0031564">
    <property type="term" value="P:transcription antitermination"/>
    <property type="evidence" value="ECO:0007669"/>
    <property type="project" value="UniProtKB-UniRule"/>
</dbReference>
<dbReference type="InterPro" id="IPR036735">
    <property type="entry name" value="NGN_dom_sf"/>
</dbReference>
<evidence type="ECO:0000313" key="10">
    <source>
        <dbReference type="Proteomes" id="UP000886893"/>
    </source>
</evidence>
<dbReference type="InterPro" id="IPR014722">
    <property type="entry name" value="Rib_uL2_dom2"/>
</dbReference>
<evidence type="ECO:0000256" key="7">
    <source>
        <dbReference type="RuleBase" id="RU000538"/>
    </source>
</evidence>
<comment type="function">
    <text evidence="5 7">Participates in transcription elongation, termination and antitermination.</text>
</comment>